<feature type="region of interest" description="Disordered" evidence="1">
    <location>
        <begin position="117"/>
        <end position="136"/>
    </location>
</feature>
<organism evidence="2">
    <name type="scientific">Tuwongella immobilis</name>
    <dbReference type="NCBI Taxonomy" id="692036"/>
    <lineage>
        <taxon>Bacteria</taxon>
        <taxon>Pseudomonadati</taxon>
        <taxon>Planctomycetota</taxon>
        <taxon>Planctomycetia</taxon>
        <taxon>Gemmatales</taxon>
        <taxon>Gemmataceae</taxon>
        <taxon>Tuwongella</taxon>
    </lineage>
</organism>
<sequence length="136" mass="14635">MSQGKRDADDAILMALACGATQEAAARTAGVSKSTVERRMQDLAFRSRLHAIRQEIVERTTGMLTAAASEAVKTLVDLLKEPIAPASRLGAARTILEMGVKLRELADLGERVRSMEEQMATMQGTNPPPSTEAVLK</sequence>
<dbReference type="Proteomes" id="UP000464378">
    <property type="component" value="Chromosome"/>
</dbReference>
<proteinExistence type="predicted"/>
<dbReference type="EMBL" id="LR593887">
    <property type="protein sequence ID" value="VTS04910.1"/>
    <property type="molecule type" value="Genomic_DNA"/>
</dbReference>
<gene>
    <name evidence="2" type="ORF">GMBLW1_01890</name>
</gene>
<evidence type="ECO:0000256" key="1">
    <source>
        <dbReference type="SAM" id="MobiDB-lite"/>
    </source>
</evidence>
<evidence type="ECO:0000313" key="2">
    <source>
        <dbReference type="EMBL" id="VIP03771.1"/>
    </source>
</evidence>
<dbReference type="RefSeq" id="WP_162658926.1">
    <property type="nucleotide sequence ID" value="NZ_LR593887.1"/>
</dbReference>
<reference evidence="2" key="1">
    <citation type="submission" date="2019-04" db="EMBL/GenBank/DDBJ databases">
        <authorList>
            <consortium name="Science for Life Laboratories"/>
        </authorList>
    </citation>
    <scope>NUCLEOTIDE SEQUENCE</scope>
    <source>
        <strain evidence="2">MBLW1</strain>
    </source>
</reference>
<protein>
    <submittedName>
        <fullName evidence="2">Uncharacterized protein</fullName>
    </submittedName>
</protein>
<accession>A0A6C2YR07</accession>
<dbReference type="AlphaFoldDB" id="A0A6C2YR07"/>
<keyword evidence="3" id="KW-1185">Reference proteome</keyword>
<dbReference type="InParanoid" id="A0A6C2YR07"/>
<name>A0A6C2YR07_9BACT</name>
<dbReference type="KEGG" id="tim:GMBLW1_01890"/>
<dbReference type="EMBL" id="LR586016">
    <property type="protein sequence ID" value="VIP03771.1"/>
    <property type="molecule type" value="Genomic_DNA"/>
</dbReference>
<evidence type="ECO:0000313" key="3">
    <source>
        <dbReference type="Proteomes" id="UP000464378"/>
    </source>
</evidence>